<dbReference type="InParanoid" id="A0A059CSS0"/>
<dbReference type="PANTHER" id="PTHR11783">
    <property type="entry name" value="SULFOTRANSFERASE SULT"/>
    <property type="match status" value="1"/>
</dbReference>
<organism evidence="5">
    <name type="scientific">Eucalyptus grandis</name>
    <name type="common">Flooded gum</name>
    <dbReference type="NCBI Taxonomy" id="71139"/>
    <lineage>
        <taxon>Eukaryota</taxon>
        <taxon>Viridiplantae</taxon>
        <taxon>Streptophyta</taxon>
        <taxon>Embryophyta</taxon>
        <taxon>Tracheophyta</taxon>
        <taxon>Spermatophyta</taxon>
        <taxon>Magnoliopsida</taxon>
        <taxon>eudicotyledons</taxon>
        <taxon>Gunneridae</taxon>
        <taxon>Pentapetalae</taxon>
        <taxon>rosids</taxon>
        <taxon>malvids</taxon>
        <taxon>Myrtales</taxon>
        <taxon>Myrtaceae</taxon>
        <taxon>Myrtoideae</taxon>
        <taxon>Eucalypteae</taxon>
        <taxon>Eucalyptus</taxon>
    </lineage>
</organism>
<dbReference type="GO" id="GO:0008146">
    <property type="term" value="F:sulfotransferase activity"/>
    <property type="evidence" value="ECO:0000318"/>
    <property type="project" value="GO_Central"/>
</dbReference>
<dbReference type="InterPro" id="IPR027417">
    <property type="entry name" value="P-loop_NTPase"/>
</dbReference>
<protein>
    <recommendedName>
        <fullName evidence="3">Sulfotransferase</fullName>
        <ecNumber evidence="3">2.8.2.-</ecNumber>
    </recommendedName>
</protein>
<evidence type="ECO:0000313" key="5">
    <source>
        <dbReference type="EMBL" id="KCW80975.1"/>
    </source>
</evidence>
<dbReference type="Gene3D" id="3.40.50.300">
    <property type="entry name" value="P-loop containing nucleotide triphosphate hydrolases"/>
    <property type="match status" value="1"/>
</dbReference>
<dbReference type="InterPro" id="IPR000863">
    <property type="entry name" value="Sulfotransferase_dom"/>
</dbReference>
<dbReference type="AlphaFoldDB" id="A0A059CSS0"/>
<sequence length="289" mass="33165">MQPSQPPSLIENYLRDDVKSPECEDLLSSLPSEEGWVQTSLRLYRGFWFLSWLLNSVFACQNQFQVHPSDILLVTSPKCGTTWLKAILFALLNHAELLATHLPYSLLPRSVRHSNCKLVYLCRNPKDTFISMWHYFNKFRPEEKGQLPLLEGLDKFCGGISVYGPYWDHVLGYHKASSEMPEKVLFVKYEEMKADTSVQVRRLADFNGRPFNEEELRNGTVEGILRMCSFDNLSASEVNRSGKLPTGVENKRLFRKGEVGDWVNYMSAEMGERIDGVMEEKLHGSGLKF</sequence>
<dbReference type="FunCoup" id="A0A059CSS0">
    <property type="interactions" value="44"/>
</dbReference>
<keyword evidence="2 3" id="KW-0808">Transferase</keyword>
<dbReference type="OMA" id="VHTEYTI"/>
<evidence type="ECO:0000256" key="1">
    <source>
        <dbReference type="ARBA" id="ARBA00005771"/>
    </source>
</evidence>
<dbReference type="SUPFAM" id="SSF52540">
    <property type="entry name" value="P-loop containing nucleoside triphosphate hydrolases"/>
    <property type="match status" value="1"/>
</dbReference>
<evidence type="ECO:0000256" key="3">
    <source>
        <dbReference type="RuleBase" id="RU361155"/>
    </source>
</evidence>
<proteinExistence type="inferred from homology"/>
<gene>
    <name evidence="5" type="ORF">EUGRSUZ_C02340</name>
</gene>
<evidence type="ECO:0000259" key="4">
    <source>
        <dbReference type="Pfam" id="PF00685"/>
    </source>
</evidence>
<dbReference type="GO" id="GO:0005737">
    <property type="term" value="C:cytoplasm"/>
    <property type="evidence" value="ECO:0000318"/>
    <property type="project" value="GO_Central"/>
</dbReference>
<dbReference type="Gramene" id="KCW80975">
    <property type="protein sequence ID" value="KCW80975"/>
    <property type="gene ID" value="EUGRSUZ_C02340"/>
</dbReference>
<dbReference type="EC" id="2.8.2.-" evidence="3"/>
<accession>A0A059CSS0</accession>
<name>A0A059CSS0_EUCGR</name>
<dbReference type="EMBL" id="KK198755">
    <property type="protein sequence ID" value="KCW80975.1"/>
    <property type="molecule type" value="Genomic_DNA"/>
</dbReference>
<evidence type="ECO:0000256" key="2">
    <source>
        <dbReference type="ARBA" id="ARBA00022679"/>
    </source>
</evidence>
<dbReference type="Pfam" id="PF00685">
    <property type="entry name" value="Sulfotransfer_1"/>
    <property type="match status" value="1"/>
</dbReference>
<reference evidence="5" key="1">
    <citation type="submission" date="2013-07" db="EMBL/GenBank/DDBJ databases">
        <title>The genome of Eucalyptus grandis.</title>
        <authorList>
            <person name="Schmutz J."/>
            <person name="Hayes R."/>
            <person name="Myburg A."/>
            <person name="Tuskan G."/>
            <person name="Grattapaglia D."/>
            <person name="Rokhsar D.S."/>
        </authorList>
    </citation>
    <scope>NUCLEOTIDE SEQUENCE</scope>
    <source>
        <tissue evidence="5">Leaf extractions</tissue>
    </source>
</reference>
<comment type="similarity">
    <text evidence="1 3">Belongs to the sulfotransferase 1 family.</text>
</comment>
<feature type="domain" description="Sulfotransferase" evidence="4">
    <location>
        <begin position="93"/>
        <end position="286"/>
    </location>
</feature>
<dbReference type="GO" id="GO:0051923">
    <property type="term" value="P:sulfation"/>
    <property type="evidence" value="ECO:0000318"/>
    <property type="project" value="GO_Central"/>
</dbReference>